<dbReference type="SMART" id="SM00256">
    <property type="entry name" value="FBOX"/>
    <property type="match status" value="1"/>
</dbReference>
<dbReference type="SUPFAM" id="SSF81383">
    <property type="entry name" value="F-box domain"/>
    <property type="match status" value="1"/>
</dbReference>
<gene>
    <name evidence="2" type="ORF">WJX73_000097</name>
</gene>
<dbReference type="Pfam" id="PF12937">
    <property type="entry name" value="F-box-like"/>
    <property type="match status" value="1"/>
</dbReference>
<evidence type="ECO:0000259" key="1">
    <source>
        <dbReference type="PROSITE" id="PS50181"/>
    </source>
</evidence>
<sequence>MITLTLATNTLAKVLCGSMVSRKRQLLSLPDGVLYLVLDLLDFRSKVCCELVSRQLYSLLNRPGLWPRIEVTLQQLLGSDDSRAGSLTRTSAARWILARVEARGSATHIHLQGAADCIMKGFKVASFFTLLEERSILYSMSAELSGFPLSCYLAGCADGEG</sequence>
<evidence type="ECO:0000313" key="2">
    <source>
        <dbReference type="EMBL" id="KAK9791803.1"/>
    </source>
</evidence>
<reference evidence="2 3" key="1">
    <citation type="journal article" date="2024" name="Nat. Commun.">
        <title>Phylogenomics reveals the evolutionary origins of lichenization in chlorophyte algae.</title>
        <authorList>
            <person name="Puginier C."/>
            <person name="Libourel C."/>
            <person name="Otte J."/>
            <person name="Skaloud P."/>
            <person name="Haon M."/>
            <person name="Grisel S."/>
            <person name="Petersen M."/>
            <person name="Berrin J.G."/>
            <person name="Delaux P.M."/>
            <person name="Dal Grande F."/>
            <person name="Keller J."/>
        </authorList>
    </citation>
    <scope>NUCLEOTIDE SEQUENCE [LARGE SCALE GENOMIC DNA]</scope>
    <source>
        <strain evidence="2 3">SAG 2036</strain>
    </source>
</reference>
<dbReference type="Proteomes" id="UP001465755">
    <property type="component" value="Unassembled WGS sequence"/>
</dbReference>
<proteinExistence type="predicted"/>
<dbReference type="InterPro" id="IPR036047">
    <property type="entry name" value="F-box-like_dom_sf"/>
</dbReference>
<keyword evidence="3" id="KW-1185">Reference proteome</keyword>
<organism evidence="2 3">
    <name type="scientific">Symbiochloris irregularis</name>
    <dbReference type="NCBI Taxonomy" id="706552"/>
    <lineage>
        <taxon>Eukaryota</taxon>
        <taxon>Viridiplantae</taxon>
        <taxon>Chlorophyta</taxon>
        <taxon>core chlorophytes</taxon>
        <taxon>Trebouxiophyceae</taxon>
        <taxon>Trebouxiales</taxon>
        <taxon>Trebouxiaceae</taxon>
        <taxon>Symbiochloris</taxon>
    </lineage>
</organism>
<dbReference type="EMBL" id="JALJOQ010000172">
    <property type="protein sequence ID" value="KAK9791803.1"/>
    <property type="molecule type" value="Genomic_DNA"/>
</dbReference>
<dbReference type="Gene3D" id="1.20.1280.50">
    <property type="match status" value="1"/>
</dbReference>
<dbReference type="InterPro" id="IPR001810">
    <property type="entry name" value="F-box_dom"/>
</dbReference>
<accession>A0AAW1NRD0</accession>
<dbReference type="AlphaFoldDB" id="A0AAW1NRD0"/>
<name>A0AAW1NRD0_9CHLO</name>
<feature type="domain" description="F-box" evidence="1">
    <location>
        <begin position="23"/>
        <end position="69"/>
    </location>
</feature>
<comment type="caution">
    <text evidence="2">The sequence shown here is derived from an EMBL/GenBank/DDBJ whole genome shotgun (WGS) entry which is preliminary data.</text>
</comment>
<dbReference type="PROSITE" id="PS50181">
    <property type="entry name" value="FBOX"/>
    <property type="match status" value="1"/>
</dbReference>
<protein>
    <recommendedName>
        <fullName evidence="1">F-box domain-containing protein</fullName>
    </recommendedName>
</protein>
<evidence type="ECO:0000313" key="3">
    <source>
        <dbReference type="Proteomes" id="UP001465755"/>
    </source>
</evidence>